<dbReference type="RefSeq" id="WP_286336043.1">
    <property type="nucleotide sequence ID" value="NZ_AP027370.1"/>
</dbReference>
<evidence type="ECO:0008006" key="5">
    <source>
        <dbReference type="Google" id="ProtNLM"/>
    </source>
</evidence>
<evidence type="ECO:0000256" key="2">
    <source>
        <dbReference type="SAM" id="Phobius"/>
    </source>
</evidence>
<gene>
    <name evidence="3" type="ORF">HCR_13810</name>
</gene>
<dbReference type="SUPFAM" id="SSF48452">
    <property type="entry name" value="TPR-like"/>
    <property type="match status" value="1"/>
</dbReference>
<protein>
    <recommendedName>
        <fullName evidence="5">Periplasmic protein</fullName>
    </recommendedName>
</protein>
<proteinExistence type="predicted"/>
<name>A0ABN6WVH3_9BACT</name>
<feature type="repeat" description="TPR" evidence="1">
    <location>
        <begin position="107"/>
        <end position="140"/>
    </location>
</feature>
<keyword evidence="2" id="KW-0472">Membrane</keyword>
<evidence type="ECO:0000256" key="1">
    <source>
        <dbReference type="PROSITE-ProRule" id="PRU00339"/>
    </source>
</evidence>
<evidence type="ECO:0000313" key="4">
    <source>
        <dbReference type="Proteomes" id="UP001321445"/>
    </source>
</evidence>
<dbReference type="InterPro" id="IPR019734">
    <property type="entry name" value="TPR_rpt"/>
</dbReference>
<dbReference type="PROSITE" id="PS50005">
    <property type="entry name" value="TPR"/>
    <property type="match status" value="1"/>
</dbReference>
<keyword evidence="1" id="KW-0802">TPR repeat</keyword>
<feature type="transmembrane region" description="Helical" evidence="2">
    <location>
        <begin position="12"/>
        <end position="36"/>
    </location>
</feature>
<dbReference type="EMBL" id="AP027370">
    <property type="protein sequence ID" value="BDY13069.1"/>
    <property type="molecule type" value="Genomic_DNA"/>
</dbReference>
<keyword evidence="2" id="KW-1133">Transmembrane helix</keyword>
<keyword evidence="2" id="KW-0812">Transmembrane</keyword>
<dbReference type="InterPro" id="IPR011990">
    <property type="entry name" value="TPR-like_helical_dom_sf"/>
</dbReference>
<reference evidence="3 4" key="1">
    <citation type="submission" date="2023-03" db="EMBL/GenBank/DDBJ databases">
        <title>Description of Hydrogenimonas sp. ISO32.</title>
        <authorList>
            <person name="Mino S."/>
            <person name="Fukazawa S."/>
            <person name="Sawabe T."/>
        </authorList>
    </citation>
    <scope>NUCLEOTIDE SEQUENCE [LARGE SCALE GENOMIC DNA]</scope>
    <source>
        <strain evidence="3 4">ISO32</strain>
    </source>
</reference>
<organism evidence="3 4">
    <name type="scientific">Hydrogenimonas cancrithermarum</name>
    <dbReference type="NCBI Taxonomy" id="2993563"/>
    <lineage>
        <taxon>Bacteria</taxon>
        <taxon>Pseudomonadati</taxon>
        <taxon>Campylobacterota</taxon>
        <taxon>Epsilonproteobacteria</taxon>
        <taxon>Campylobacterales</taxon>
        <taxon>Hydrogenimonadaceae</taxon>
        <taxon>Hydrogenimonas</taxon>
    </lineage>
</organism>
<dbReference type="Proteomes" id="UP001321445">
    <property type="component" value="Chromosome"/>
</dbReference>
<accession>A0ABN6WVH3</accession>
<sequence>MDALLIDYRDPLFAVLLIAGMVFVIAFVSYWWGVYVKSRKSRRLQRFLKRFETHGVRKSLESMPYTPAMTQPLVLLARAYEKSGEYNNAIEIGRYLLEHCQDEPTTYELMELVGTTYMHAGFLERARSTFLQILKSNPRNKKVLNDLMVVYERLQDFKRAKEVIEPLEALGVEVDDLKLYLDLKIVLADSQIEHEKKIEKVISLYKAHKKYERTVFEYLLKNEPQRAWEMVQEANIERLIDIFWFLPASFMDYDRIKESPKLRAIYGARGDIEPSPPIGWFLIDMLNHLKKTGFNEATLQFAYLCKSCKQQFPVPFERCPRCMALDSVVVEREITKAGNETGYNLL</sequence>
<dbReference type="Gene3D" id="1.25.40.10">
    <property type="entry name" value="Tetratricopeptide repeat domain"/>
    <property type="match status" value="1"/>
</dbReference>
<evidence type="ECO:0000313" key="3">
    <source>
        <dbReference type="EMBL" id="BDY13069.1"/>
    </source>
</evidence>
<keyword evidence="4" id="KW-1185">Reference proteome</keyword>